<feature type="transmembrane region" description="Helical" evidence="6">
    <location>
        <begin position="20"/>
        <end position="42"/>
    </location>
</feature>
<evidence type="ECO:0000256" key="2">
    <source>
        <dbReference type="ARBA" id="ARBA00006654"/>
    </source>
</evidence>
<proteinExistence type="inferred from homology"/>
<organism evidence="9 10">
    <name type="scientific">Adineta ricciae</name>
    <name type="common">Rotifer</name>
    <dbReference type="NCBI Taxonomy" id="249248"/>
    <lineage>
        <taxon>Eukaryota</taxon>
        <taxon>Metazoa</taxon>
        <taxon>Spiralia</taxon>
        <taxon>Gnathifera</taxon>
        <taxon>Rotifera</taxon>
        <taxon>Eurotatoria</taxon>
        <taxon>Bdelloidea</taxon>
        <taxon>Adinetida</taxon>
        <taxon>Adinetidae</taxon>
        <taxon>Adineta</taxon>
    </lineage>
</organism>
<keyword evidence="10" id="KW-1185">Reference proteome</keyword>
<sequence>MTTAFTILENKENPSRKNYILFLLLIIFILLISTITFAILLFKNSSSSRIAHRHVADNDDIDDPSSFSNNENYVQWTILQMNDVYELLPSGGGNKGGLAHVAYLRDSLLKENPHTYTVLSGDFLSPSPLSLAIVNGTRLNGKQMIDSFNTLGLDFVTFGNHEFDLSEIELIRRMNESTFTWISSNVFDPHKNTSFASSIPYKLITIRQVRILLIGLTTAKNPVNYNRVVNETSLVPFIQQFLQSLTTVHYDVLIALTHLDIANDIILAQNIPQIDLILGGHEHENYFLLRGAKFTPIYKADSNAVTVFIHQCAFNLKTKKFHVHSKLTKITSEMKYQQQTFEITNYWFNLGMQSFIEMGYQPNETVSCLPNSIELDGRSSSVRNYPTRLTEYCCQALLQSTKQDATVVALFNSGSIRIDDILQGKITQYDILRTLPFFNKLVTLSVPGQILANVLSKGVSLRGNGMFLAYEGIATFDEGKTWLFHGTDIVKSKENYNIVTLDYARENTELSDPAVTIIHNYDLLHTKVLLNYLRMIYPPC</sequence>
<keyword evidence="6" id="KW-0472">Membrane</keyword>
<reference evidence="9" key="1">
    <citation type="submission" date="2021-02" db="EMBL/GenBank/DDBJ databases">
        <authorList>
            <person name="Nowell W R."/>
        </authorList>
    </citation>
    <scope>NUCLEOTIDE SEQUENCE</scope>
</reference>
<evidence type="ECO:0000256" key="3">
    <source>
        <dbReference type="ARBA" id="ARBA00012643"/>
    </source>
</evidence>
<comment type="similarity">
    <text evidence="2 5">Belongs to the 5'-nucleotidase family.</text>
</comment>
<name>A0A815M3Y9_ADIRI</name>
<evidence type="ECO:0000256" key="6">
    <source>
        <dbReference type="SAM" id="Phobius"/>
    </source>
</evidence>
<dbReference type="GO" id="GO:0009166">
    <property type="term" value="P:nucleotide catabolic process"/>
    <property type="evidence" value="ECO:0007669"/>
    <property type="project" value="InterPro"/>
</dbReference>
<dbReference type="EMBL" id="CAJNOR010003493">
    <property type="protein sequence ID" value="CAF1419316.1"/>
    <property type="molecule type" value="Genomic_DNA"/>
</dbReference>
<dbReference type="InterPro" id="IPR008334">
    <property type="entry name" value="5'-Nucleotdase_C"/>
</dbReference>
<keyword evidence="5" id="KW-0378">Hydrolase</keyword>
<keyword evidence="6" id="KW-0812">Transmembrane</keyword>
<protein>
    <recommendedName>
        <fullName evidence="3">5'-nucleotidase</fullName>
        <ecNumber evidence="3">3.1.3.5</ecNumber>
    </recommendedName>
</protein>
<dbReference type="InterPro" id="IPR006179">
    <property type="entry name" value="5_nucleotidase/apyrase"/>
</dbReference>
<dbReference type="Pfam" id="PF02872">
    <property type="entry name" value="5_nucleotid_C"/>
    <property type="match status" value="1"/>
</dbReference>
<evidence type="ECO:0000256" key="5">
    <source>
        <dbReference type="RuleBase" id="RU362119"/>
    </source>
</evidence>
<evidence type="ECO:0000256" key="1">
    <source>
        <dbReference type="ARBA" id="ARBA00000815"/>
    </source>
</evidence>
<dbReference type="EC" id="3.1.3.5" evidence="3"/>
<keyword evidence="4" id="KW-0732">Signal</keyword>
<evidence type="ECO:0000256" key="4">
    <source>
        <dbReference type="ARBA" id="ARBA00022729"/>
    </source>
</evidence>
<dbReference type="PRINTS" id="PR01607">
    <property type="entry name" value="APYRASEFAMLY"/>
</dbReference>
<dbReference type="AlphaFoldDB" id="A0A815M3Y9"/>
<dbReference type="GO" id="GO:0008768">
    <property type="term" value="F:UDP-sugar diphosphatase activity"/>
    <property type="evidence" value="ECO:0007669"/>
    <property type="project" value="TreeGrafter"/>
</dbReference>
<evidence type="ECO:0000313" key="9">
    <source>
        <dbReference type="EMBL" id="CAF1419316.1"/>
    </source>
</evidence>
<dbReference type="GO" id="GO:0008253">
    <property type="term" value="F:5'-nucleotidase activity"/>
    <property type="evidence" value="ECO:0007669"/>
    <property type="project" value="UniProtKB-EC"/>
</dbReference>
<evidence type="ECO:0000313" key="10">
    <source>
        <dbReference type="Proteomes" id="UP000663828"/>
    </source>
</evidence>
<accession>A0A815M3Y9</accession>
<dbReference type="Pfam" id="PF00149">
    <property type="entry name" value="Metallophos"/>
    <property type="match status" value="1"/>
</dbReference>
<dbReference type="GO" id="GO:0000166">
    <property type="term" value="F:nucleotide binding"/>
    <property type="evidence" value="ECO:0007669"/>
    <property type="project" value="UniProtKB-KW"/>
</dbReference>
<dbReference type="Gene3D" id="3.90.780.10">
    <property type="entry name" value="5'-Nucleotidase, C-terminal domain"/>
    <property type="match status" value="1"/>
</dbReference>
<dbReference type="InterPro" id="IPR036907">
    <property type="entry name" value="5'-Nucleotdase_C_sf"/>
</dbReference>
<dbReference type="SUPFAM" id="SSF55816">
    <property type="entry name" value="5'-nucleotidase (syn. UDP-sugar hydrolase), C-terminal domain"/>
    <property type="match status" value="1"/>
</dbReference>
<feature type="domain" description="Calcineurin-like phosphoesterase" evidence="7">
    <location>
        <begin position="77"/>
        <end position="284"/>
    </location>
</feature>
<keyword evidence="5" id="KW-0547">Nucleotide-binding</keyword>
<dbReference type="PANTHER" id="PTHR11575">
    <property type="entry name" value="5'-NUCLEOTIDASE-RELATED"/>
    <property type="match status" value="1"/>
</dbReference>
<comment type="caution">
    <text evidence="9">The sequence shown here is derived from an EMBL/GenBank/DDBJ whole genome shotgun (WGS) entry which is preliminary data.</text>
</comment>
<keyword evidence="6" id="KW-1133">Transmembrane helix</keyword>
<dbReference type="Gene3D" id="3.60.21.10">
    <property type="match status" value="1"/>
</dbReference>
<dbReference type="InterPro" id="IPR029052">
    <property type="entry name" value="Metallo-depent_PP-like"/>
</dbReference>
<comment type="catalytic activity">
    <reaction evidence="1">
        <text>a ribonucleoside 5'-phosphate + H2O = a ribonucleoside + phosphate</text>
        <dbReference type="Rhea" id="RHEA:12484"/>
        <dbReference type="ChEBI" id="CHEBI:15377"/>
        <dbReference type="ChEBI" id="CHEBI:18254"/>
        <dbReference type="ChEBI" id="CHEBI:43474"/>
        <dbReference type="ChEBI" id="CHEBI:58043"/>
        <dbReference type="EC" id="3.1.3.5"/>
    </reaction>
</comment>
<dbReference type="InterPro" id="IPR004843">
    <property type="entry name" value="Calcineurin-like_PHP"/>
</dbReference>
<evidence type="ECO:0000259" key="7">
    <source>
        <dbReference type="Pfam" id="PF00149"/>
    </source>
</evidence>
<dbReference type="PANTHER" id="PTHR11575:SF24">
    <property type="entry name" value="5'-NUCLEOTIDASE"/>
    <property type="match status" value="1"/>
</dbReference>
<dbReference type="Proteomes" id="UP000663828">
    <property type="component" value="Unassembled WGS sequence"/>
</dbReference>
<evidence type="ECO:0000259" key="8">
    <source>
        <dbReference type="Pfam" id="PF02872"/>
    </source>
</evidence>
<gene>
    <name evidence="9" type="ORF">XAT740_LOCUS35123</name>
</gene>
<dbReference type="SUPFAM" id="SSF56300">
    <property type="entry name" value="Metallo-dependent phosphatases"/>
    <property type="match status" value="1"/>
</dbReference>
<feature type="domain" description="5'-Nucleotidase C-terminal" evidence="8">
    <location>
        <begin position="381"/>
        <end position="473"/>
    </location>
</feature>